<organism evidence="2">
    <name type="scientific">marine sediment metagenome</name>
    <dbReference type="NCBI Taxonomy" id="412755"/>
    <lineage>
        <taxon>unclassified sequences</taxon>
        <taxon>metagenomes</taxon>
        <taxon>ecological metagenomes</taxon>
    </lineage>
</organism>
<dbReference type="EMBL" id="BART01018337">
    <property type="protein sequence ID" value="GAG74740.1"/>
    <property type="molecule type" value="Genomic_DNA"/>
</dbReference>
<accession>X0ZY16</accession>
<keyword evidence="1" id="KW-1133">Transmembrane helix</keyword>
<protein>
    <submittedName>
        <fullName evidence="2">Uncharacterized protein</fullName>
    </submittedName>
</protein>
<reference evidence="2" key="1">
    <citation type="journal article" date="2014" name="Front. Microbiol.">
        <title>High frequency of phylogenetically diverse reductive dehalogenase-homologous genes in deep subseafloor sedimentary metagenomes.</title>
        <authorList>
            <person name="Kawai M."/>
            <person name="Futagami T."/>
            <person name="Toyoda A."/>
            <person name="Takaki Y."/>
            <person name="Nishi S."/>
            <person name="Hori S."/>
            <person name="Arai W."/>
            <person name="Tsubouchi T."/>
            <person name="Morono Y."/>
            <person name="Uchiyama I."/>
            <person name="Ito T."/>
            <person name="Fujiyama A."/>
            <person name="Inagaki F."/>
            <person name="Takami H."/>
        </authorList>
    </citation>
    <scope>NUCLEOTIDE SEQUENCE</scope>
    <source>
        <strain evidence="2">Expedition CK06-06</strain>
    </source>
</reference>
<evidence type="ECO:0000313" key="2">
    <source>
        <dbReference type="EMBL" id="GAG74740.1"/>
    </source>
</evidence>
<evidence type="ECO:0000256" key="1">
    <source>
        <dbReference type="SAM" id="Phobius"/>
    </source>
</evidence>
<keyword evidence="1" id="KW-0812">Transmembrane</keyword>
<feature type="non-terminal residue" evidence="2">
    <location>
        <position position="1"/>
    </location>
</feature>
<keyword evidence="1" id="KW-0472">Membrane</keyword>
<gene>
    <name evidence="2" type="ORF">S01H4_34631</name>
</gene>
<proteinExistence type="predicted"/>
<dbReference type="AlphaFoldDB" id="X0ZY16"/>
<sequence>RLGETKYSVEVTYGTLGTQTSFVVKNEDGIIIFEVISTGNTILVFYVILAIMAIGLVALVSFILIRKRKFSR</sequence>
<name>X0ZY16_9ZZZZ</name>
<comment type="caution">
    <text evidence="2">The sequence shown here is derived from an EMBL/GenBank/DDBJ whole genome shotgun (WGS) entry which is preliminary data.</text>
</comment>
<feature type="transmembrane region" description="Helical" evidence="1">
    <location>
        <begin position="43"/>
        <end position="65"/>
    </location>
</feature>